<evidence type="ECO:0000256" key="9">
    <source>
        <dbReference type="PROSITE-ProRule" id="PRU10141"/>
    </source>
</evidence>
<dbReference type="PROSITE" id="PS50011">
    <property type="entry name" value="PROTEIN_KINASE_DOM"/>
    <property type="match status" value="1"/>
</dbReference>
<dbReference type="Gene3D" id="1.10.510.10">
    <property type="entry name" value="Transferase(Phosphotransferase) domain 1"/>
    <property type="match status" value="1"/>
</dbReference>
<keyword evidence="4" id="KW-0808">Transferase</keyword>
<keyword evidence="7 9" id="KW-0067">ATP-binding</keyword>
<feature type="domain" description="Protein kinase" evidence="11">
    <location>
        <begin position="127"/>
        <end position="393"/>
    </location>
</feature>
<keyword evidence="10" id="KW-0723">Serine/threonine-protein kinase</keyword>
<reference evidence="12" key="1">
    <citation type="submission" date="2020-07" db="EMBL/GenBank/DDBJ databases">
        <title>Genome sequence and genetic diversity analysis of an under-domesticated orphan crop, white fonio (Digitaria exilis).</title>
        <authorList>
            <person name="Bennetzen J.L."/>
            <person name="Chen S."/>
            <person name="Ma X."/>
            <person name="Wang X."/>
            <person name="Yssel A.E.J."/>
            <person name="Chaluvadi S.R."/>
            <person name="Johnson M."/>
            <person name="Gangashetty P."/>
            <person name="Hamidou F."/>
            <person name="Sanogo M.D."/>
            <person name="Zwaenepoel A."/>
            <person name="Wallace J."/>
            <person name="Van De Peer Y."/>
            <person name="Van Deynze A."/>
        </authorList>
    </citation>
    <scope>NUCLEOTIDE SEQUENCE</scope>
    <source>
        <tissue evidence="12">Leaves</tissue>
    </source>
</reference>
<evidence type="ECO:0000256" key="7">
    <source>
        <dbReference type="ARBA" id="ARBA00022840"/>
    </source>
</evidence>
<dbReference type="Gene3D" id="3.30.200.20">
    <property type="entry name" value="Phosphorylase Kinase, domain 1"/>
    <property type="match status" value="1"/>
</dbReference>
<dbReference type="OrthoDB" id="592835at2759"/>
<dbReference type="Proteomes" id="UP000636709">
    <property type="component" value="Unassembled WGS sequence"/>
</dbReference>
<gene>
    <name evidence="12" type="ORF">HU200_010811</name>
</gene>
<dbReference type="SUPFAM" id="SSF56112">
    <property type="entry name" value="Protein kinase-like (PK-like)"/>
    <property type="match status" value="1"/>
</dbReference>
<feature type="binding site" evidence="9">
    <location>
        <position position="156"/>
    </location>
    <ligand>
        <name>ATP</name>
        <dbReference type="ChEBI" id="CHEBI:30616"/>
    </ligand>
</feature>
<evidence type="ECO:0000256" key="10">
    <source>
        <dbReference type="RuleBase" id="RU000304"/>
    </source>
</evidence>
<dbReference type="Pfam" id="PF00069">
    <property type="entry name" value="Pkinase"/>
    <property type="match status" value="1"/>
</dbReference>
<dbReference type="PROSITE" id="PS00107">
    <property type="entry name" value="PROTEIN_KINASE_ATP"/>
    <property type="match status" value="1"/>
</dbReference>
<proteinExistence type="inferred from homology"/>
<name>A0A835FHH2_9POAL</name>
<dbReference type="InterPro" id="IPR017441">
    <property type="entry name" value="Protein_kinase_ATP_BS"/>
</dbReference>
<dbReference type="AlphaFoldDB" id="A0A835FHH2"/>
<dbReference type="InterPro" id="IPR008271">
    <property type="entry name" value="Ser/Thr_kinase_AS"/>
</dbReference>
<evidence type="ECO:0000256" key="2">
    <source>
        <dbReference type="ARBA" id="ARBA00012409"/>
    </source>
</evidence>
<keyword evidence="5 9" id="KW-0547">Nucleotide-binding</keyword>
<evidence type="ECO:0000259" key="11">
    <source>
        <dbReference type="PROSITE" id="PS50011"/>
    </source>
</evidence>
<comment type="similarity">
    <text evidence="1">Belongs to the protein kinase superfamily. CMGC Ser/Thr protein kinase family. CDC2/CDKX subfamily.</text>
</comment>
<organism evidence="12 13">
    <name type="scientific">Digitaria exilis</name>
    <dbReference type="NCBI Taxonomy" id="1010633"/>
    <lineage>
        <taxon>Eukaryota</taxon>
        <taxon>Viridiplantae</taxon>
        <taxon>Streptophyta</taxon>
        <taxon>Embryophyta</taxon>
        <taxon>Tracheophyta</taxon>
        <taxon>Spermatophyta</taxon>
        <taxon>Magnoliopsida</taxon>
        <taxon>Liliopsida</taxon>
        <taxon>Poales</taxon>
        <taxon>Poaceae</taxon>
        <taxon>PACMAD clade</taxon>
        <taxon>Panicoideae</taxon>
        <taxon>Panicodae</taxon>
        <taxon>Paniceae</taxon>
        <taxon>Anthephorinae</taxon>
        <taxon>Digitaria</taxon>
    </lineage>
</organism>
<dbReference type="GO" id="GO:0008353">
    <property type="term" value="F:RNA polymerase II CTD heptapeptide repeat kinase activity"/>
    <property type="evidence" value="ECO:0007669"/>
    <property type="project" value="UniProtKB-EC"/>
</dbReference>
<dbReference type="InterPro" id="IPR000719">
    <property type="entry name" value="Prot_kinase_dom"/>
</dbReference>
<dbReference type="SMART" id="SM00220">
    <property type="entry name" value="S_TKc"/>
    <property type="match status" value="1"/>
</dbReference>
<evidence type="ECO:0000256" key="3">
    <source>
        <dbReference type="ARBA" id="ARBA00022553"/>
    </source>
</evidence>
<dbReference type="EC" id="2.7.11.23" evidence="2"/>
<keyword evidence="3" id="KW-0597">Phosphoprotein</keyword>
<protein>
    <recommendedName>
        <fullName evidence="2">[RNA-polymerase]-subunit kinase</fullName>
        <ecNumber evidence="2">2.7.11.23</ecNumber>
    </recommendedName>
</protein>
<dbReference type="InterPro" id="IPR011009">
    <property type="entry name" value="Kinase-like_dom_sf"/>
</dbReference>
<comment type="caution">
    <text evidence="12">The sequence shown here is derived from an EMBL/GenBank/DDBJ whole genome shotgun (WGS) entry which is preliminary data.</text>
</comment>
<evidence type="ECO:0000256" key="5">
    <source>
        <dbReference type="ARBA" id="ARBA00022741"/>
    </source>
</evidence>
<dbReference type="GO" id="GO:0005524">
    <property type="term" value="F:ATP binding"/>
    <property type="evidence" value="ECO:0007669"/>
    <property type="project" value="UniProtKB-UniRule"/>
</dbReference>
<dbReference type="GO" id="GO:0005634">
    <property type="term" value="C:nucleus"/>
    <property type="evidence" value="ECO:0007669"/>
    <property type="project" value="TreeGrafter"/>
</dbReference>
<evidence type="ECO:0000256" key="1">
    <source>
        <dbReference type="ARBA" id="ARBA00006485"/>
    </source>
</evidence>
<dbReference type="PANTHER" id="PTHR24056:SF395">
    <property type="entry name" value="PROTEIN KINASE DOMAIN-CONTAINING PROTEIN"/>
    <property type="match status" value="1"/>
</dbReference>
<evidence type="ECO:0000313" key="12">
    <source>
        <dbReference type="EMBL" id="KAF8758035.1"/>
    </source>
</evidence>
<comment type="catalytic activity">
    <reaction evidence="8">
        <text>[DNA-directed RNA polymerase] + ATP = phospho-[DNA-directed RNA polymerase] + ADP + H(+)</text>
        <dbReference type="Rhea" id="RHEA:10216"/>
        <dbReference type="Rhea" id="RHEA-COMP:11321"/>
        <dbReference type="Rhea" id="RHEA-COMP:11322"/>
        <dbReference type="ChEBI" id="CHEBI:15378"/>
        <dbReference type="ChEBI" id="CHEBI:30616"/>
        <dbReference type="ChEBI" id="CHEBI:43176"/>
        <dbReference type="ChEBI" id="CHEBI:68546"/>
        <dbReference type="ChEBI" id="CHEBI:456216"/>
        <dbReference type="EC" id="2.7.11.23"/>
    </reaction>
</comment>
<keyword evidence="6" id="KW-0418">Kinase</keyword>
<evidence type="ECO:0000313" key="13">
    <source>
        <dbReference type="Proteomes" id="UP000636709"/>
    </source>
</evidence>
<dbReference type="PROSITE" id="PS00108">
    <property type="entry name" value="PROTEIN_KINASE_ST"/>
    <property type="match status" value="1"/>
</dbReference>
<accession>A0A835FHH2</accession>
<dbReference type="InterPro" id="IPR050108">
    <property type="entry name" value="CDK"/>
</dbReference>
<dbReference type="GO" id="GO:0007346">
    <property type="term" value="P:regulation of mitotic cell cycle"/>
    <property type="evidence" value="ECO:0007669"/>
    <property type="project" value="TreeGrafter"/>
</dbReference>
<sequence>MDAPVNAVQGHVLADTGAGREAHQMRRGHVGTRVLITRPSTLCCRMPASDSVFRLQLSFRSRMASWLPEHRRRLSESDSLRPFPPPSPPFPPLVTMAAAGVARHHAAPQPTRKRMRVAMGTTDDYEEEEGSFLGEGGFGNVVRARHRATGQPVAIKRLRAGEDQTALLRESLFLKAASARNPFVVGSQGLARNPSTLELCLVMECGGTSLDDALRVTPPLSEATVRAAMWQLLTGAKKMHDAHIMHRDIKPENILVGDDDQVLRFCDYGLAVYMAEPPPYDQAGTLGYMAPEMLLGKTDYDALVDTWSLGCVMAELINGGSPLFEGVDCPHQLCDIFKLLGVPDEKAWPWFASTPFANKMAGADKHSRLREMFPVETLRVEVPKDGLRRHLTWNQLNGSTPGDRERKVHRRRRLRPPFWVPFVSMGS</sequence>
<dbReference type="PANTHER" id="PTHR24056">
    <property type="entry name" value="CELL DIVISION PROTEIN KINASE"/>
    <property type="match status" value="1"/>
</dbReference>
<evidence type="ECO:0000256" key="8">
    <source>
        <dbReference type="ARBA" id="ARBA00049280"/>
    </source>
</evidence>
<dbReference type="EMBL" id="JACEFO010000754">
    <property type="protein sequence ID" value="KAF8758035.1"/>
    <property type="molecule type" value="Genomic_DNA"/>
</dbReference>
<evidence type="ECO:0000256" key="6">
    <source>
        <dbReference type="ARBA" id="ARBA00022777"/>
    </source>
</evidence>
<keyword evidence="13" id="KW-1185">Reference proteome</keyword>
<evidence type="ECO:0000256" key="4">
    <source>
        <dbReference type="ARBA" id="ARBA00022679"/>
    </source>
</evidence>